<dbReference type="InterPro" id="IPR000506">
    <property type="entry name" value="KARI_C"/>
</dbReference>
<evidence type="ECO:0000256" key="10">
    <source>
        <dbReference type="PROSITE-ProRule" id="PRU00335"/>
    </source>
</evidence>
<dbReference type="InterPro" id="IPR036291">
    <property type="entry name" value="NAD(P)-bd_dom_sf"/>
</dbReference>
<comment type="cofactor">
    <cofactor evidence="9">
        <name>Mg(2+)</name>
        <dbReference type="ChEBI" id="CHEBI:18420"/>
    </cofactor>
    <text evidence="9">Binds 2 magnesium ions per subunit.</text>
</comment>
<feature type="DNA-binding region" description="H-T-H motif" evidence="10">
    <location>
        <begin position="40"/>
        <end position="59"/>
    </location>
</feature>
<dbReference type="NCBIfam" id="NF004017">
    <property type="entry name" value="PRK05479.1"/>
    <property type="match status" value="1"/>
</dbReference>
<dbReference type="InterPro" id="IPR008927">
    <property type="entry name" value="6-PGluconate_DH-like_C_sf"/>
</dbReference>
<feature type="binding site" evidence="9">
    <location>
        <begin position="256"/>
        <end position="259"/>
    </location>
    <ligand>
        <name>NADP(+)</name>
        <dbReference type="ChEBI" id="CHEBI:58349"/>
    </ligand>
</feature>
<keyword evidence="6 10" id="KW-0238">DNA-binding</keyword>
<keyword evidence="9 11" id="KW-0460">Magnesium</keyword>
<evidence type="ECO:0000313" key="15">
    <source>
        <dbReference type="EMBL" id="NKC27664.1"/>
    </source>
</evidence>
<feature type="binding site" evidence="9 11">
    <location>
        <position position="459"/>
    </location>
    <ligand>
        <name>Mg(2+)</name>
        <dbReference type="ChEBI" id="CHEBI:18420"/>
        <label>2</label>
    </ligand>
</feature>
<comment type="similarity">
    <text evidence="3 9 11">Belongs to the ketol-acid reductoisomerase family.</text>
</comment>
<keyword evidence="5 9" id="KW-0560">Oxidoreductase</keyword>
<dbReference type="Pfam" id="PF01450">
    <property type="entry name" value="KARI_C"/>
    <property type="match status" value="1"/>
</dbReference>
<dbReference type="Gene3D" id="1.10.357.10">
    <property type="entry name" value="Tetracycline Repressor, domain 2"/>
    <property type="match status" value="1"/>
</dbReference>
<evidence type="ECO:0000313" key="16">
    <source>
        <dbReference type="Proteomes" id="UP000568486"/>
    </source>
</evidence>
<organism evidence="15 16">
    <name type="scientific">Brucella ciceri</name>
    <dbReference type="NCBI Taxonomy" id="391287"/>
    <lineage>
        <taxon>Bacteria</taxon>
        <taxon>Pseudomonadati</taxon>
        <taxon>Pseudomonadota</taxon>
        <taxon>Alphaproteobacteria</taxon>
        <taxon>Hyphomicrobiales</taxon>
        <taxon>Brucellaceae</taxon>
        <taxon>Brucella/Ochrobactrum group</taxon>
        <taxon>Brucella</taxon>
    </lineage>
</organism>
<feature type="domain" description="KARI N-terminal Rossmann" evidence="13">
    <location>
        <begin position="233"/>
        <end position="414"/>
    </location>
</feature>
<keyword evidence="4 9" id="KW-0028">Amino-acid biosynthesis</keyword>
<dbReference type="PANTHER" id="PTHR21371:SF1">
    <property type="entry name" value="KETOL-ACID REDUCTOISOMERASE, MITOCHONDRIAL"/>
    <property type="match status" value="1"/>
</dbReference>
<comment type="catalytic activity">
    <reaction evidence="8 9">
        <text>(2R)-2,3-dihydroxy-3-methylbutanoate + NADP(+) = (2S)-2-acetolactate + NADPH + H(+)</text>
        <dbReference type="Rhea" id="RHEA:22068"/>
        <dbReference type="ChEBI" id="CHEBI:15378"/>
        <dbReference type="ChEBI" id="CHEBI:49072"/>
        <dbReference type="ChEBI" id="CHEBI:57783"/>
        <dbReference type="ChEBI" id="CHEBI:58349"/>
        <dbReference type="ChEBI" id="CHEBI:58476"/>
        <dbReference type="EC" id="1.1.1.86"/>
    </reaction>
</comment>
<dbReference type="InterPro" id="IPR013023">
    <property type="entry name" value="KARI"/>
</dbReference>
<dbReference type="InterPro" id="IPR039536">
    <property type="entry name" value="TetR_C_Proteobacteria"/>
</dbReference>
<evidence type="ECO:0000256" key="1">
    <source>
        <dbReference type="ARBA" id="ARBA00004864"/>
    </source>
</evidence>
<feature type="binding site" evidence="9 11">
    <location>
        <position position="463"/>
    </location>
    <ligand>
        <name>Mg(2+)</name>
        <dbReference type="ChEBI" id="CHEBI:18420"/>
        <label>2</label>
    </ligand>
</feature>
<dbReference type="InterPro" id="IPR013116">
    <property type="entry name" value="KARI_N"/>
</dbReference>
<dbReference type="PROSITE" id="PS51850">
    <property type="entry name" value="KARI_N"/>
    <property type="match status" value="1"/>
</dbReference>
<comment type="catalytic activity">
    <reaction evidence="9">
        <text>(2R,3R)-2,3-dihydroxy-3-methylpentanoate + NADP(+) = (S)-2-ethyl-2-hydroxy-3-oxobutanoate + NADPH + H(+)</text>
        <dbReference type="Rhea" id="RHEA:13493"/>
        <dbReference type="ChEBI" id="CHEBI:15378"/>
        <dbReference type="ChEBI" id="CHEBI:49256"/>
        <dbReference type="ChEBI" id="CHEBI:49258"/>
        <dbReference type="ChEBI" id="CHEBI:57783"/>
        <dbReference type="ChEBI" id="CHEBI:58349"/>
        <dbReference type="EC" id="1.1.1.86"/>
    </reaction>
</comment>
<evidence type="ECO:0000256" key="8">
    <source>
        <dbReference type="ARBA" id="ARBA00049021"/>
    </source>
</evidence>
<dbReference type="PANTHER" id="PTHR21371">
    <property type="entry name" value="KETOL-ACID REDUCTOISOMERASE, MITOCHONDRIAL"/>
    <property type="match status" value="1"/>
</dbReference>
<keyword evidence="9 11" id="KW-0479">Metal-binding</keyword>
<dbReference type="HAMAP" id="MF_00435">
    <property type="entry name" value="IlvC"/>
    <property type="match status" value="1"/>
</dbReference>
<dbReference type="SUPFAM" id="SSF48179">
    <property type="entry name" value="6-phosphogluconate dehydrogenase C-terminal domain-like"/>
    <property type="match status" value="1"/>
</dbReference>
<dbReference type="PROSITE" id="PS51851">
    <property type="entry name" value="KARI_C"/>
    <property type="match status" value="1"/>
</dbReference>
<sequence length="571" mass="62741">MTDTSDELQAQKQQALSPRQNDVLEQALRLLVEGGDRALTTASIARAANCSKESLYKWFGDRDGLLTAMVRWQASKVRVVPLTREKLDAESLFSSLEHFARDWLLVLSGKTSIALNRLAVSHAASAKSALGDIVLANGPVAMAKRLKPILHMGQEAGLLTFDDIDEAFRTFFGLVVRDMQIRLLLGDHLELTDDVVIRDARRATKQFCPLRGLITSADARKPKNNLNEGNKEMRVYYDRDADVNLIKSKKVVIVGYGSQGRAHALNLKDSGAANVRVALREGSATAKKAQADGFEVMNVADAAKWADLMMMATPDELQADIYKEHIHDNLRDGAAIAFAHGLNVHFGLIEPKKSVDVVMIAPKGPGHTVRGEYQKGGGVPCLIAIHQDASGNAHDLALSYASGVGGGRSGVIETTFKEECETDLFGEQAVLCGGVVELIRTGFEVLVEAGYAPEMAYFECLHEMKLIVDLIYEGGIANMNYSISNTAEWGEYVTGPRIITAETKAEMKRVLKDIQTGKFTSDWMQEWKAGAARFKGIRRMNDAHQIEEVGGKLRAMMPWIEKNKLVDKARN</sequence>
<keyword evidence="7 9" id="KW-0100">Branched-chain amino acid biosynthesis</keyword>
<dbReference type="Pfam" id="PF00440">
    <property type="entry name" value="TetR_N"/>
    <property type="match status" value="1"/>
</dbReference>
<feature type="binding site" evidence="9 11">
    <location>
        <position position="423"/>
    </location>
    <ligand>
        <name>Mg(2+)</name>
        <dbReference type="ChEBI" id="CHEBI:18420"/>
        <label>2</label>
    </ligand>
</feature>
<gene>
    <name evidence="9 15" type="primary">ilvC</name>
    <name evidence="15" type="ORF">HED52_02270</name>
</gene>
<comment type="caution">
    <text evidence="9">Lacks conserved residue(s) required for the propagation of feature annotation.</text>
</comment>
<evidence type="ECO:0000256" key="4">
    <source>
        <dbReference type="ARBA" id="ARBA00022605"/>
    </source>
</evidence>
<feature type="binding site" evidence="9">
    <location>
        <position position="283"/>
    </location>
    <ligand>
        <name>NADP(+)</name>
        <dbReference type="ChEBI" id="CHEBI:58349"/>
    </ligand>
</feature>
<evidence type="ECO:0000259" key="12">
    <source>
        <dbReference type="PROSITE" id="PS50977"/>
    </source>
</evidence>
<feature type="binding site" evidence="9">
    <location>
        <position position="280"/>
    </location>
    <ligand>
        <name>NADP(+)</name>
        <dbReference type="ChEBI" id="CHEBI:58349"/>
    </ligand>
</feature>
<feature type="active site" evidence="9">
    <location>
        <position position="340"/>
    </location>
</feature>
<dbReference type="NCBIfam" id="NF009940">
    <property type="entry name" value="PRK13403.1"/>
    <property type="match status" value="1"/>
</dbReference>
<feature type="domain" description="KARI C-terminal knotted" evidence="14">
    <location>
        <begin position="415"/>
        <end position="560"/>
    </location>
</feature>
<comment type="caution">
    <text evidence="15">The sequence shown here is derived from an EMBL/GenBank/DDBJ whole genome shotgun (WGS) entry which is preliminary data.</text>
</comment>
<comment type="function">
    <text evidence="9">Involved in the biosynthesis of branched-chain amino acids (BCAA). Catalyzes an alkyl-migration followed by a ketol-acid reduction of (S)-2-acetolactate (S2AL) to yield (R)-2,3-dihydroxy-isovalerate. In the isomerase reaction, S2AL is rearranged via a Mg-dependent methyl migration to produce 3-hydroxy-3-methyl-2-ketobutyrate (HMKB). In the reductase reaction, this 2-ketoacid undergoes a metal-dependent reduction by NADPH to yield (R)-2,3-dihydroxy-isovalerate.</text>
</comment>
<evidence type="ECO:0000256" key="5">
    <source>
        <dbReference type="ARBA" id="ARBA00023002"/>
    </source>
</evidence>
<dbReference type="Gene3D" id="1.10.10.60">
    <property type="entry name" value="Homeodomain-like"/>
    <property type="match status" value="1"/>
</dbReference>
<dbReference type="NCBIfam" id="TIGR00465">
    <property type="entry name" value="ilvC"/>
    <property type="match status" value="1"/>
</dbReference>
<keyword evidence="9" id="KW-0521">NADP</keyword>
<evidence type="ECO:0000256" key="2">
    <source>
        <dbReference type="ARBA" id="ARBA00004885"/>
    </source>
</evidence>
<dbReference type="EMBL" id="JAAVLR010000001">
    <property type="protein sequence ID" value="NKC27664.1"/>
    <property type="molecule type" value="Genomic_DNA"/>
</dbReference>
<evidence type="ECO:0000256" key="6">
    <source>
        <dbReference type="ARBA" id="ARBA00023125"/>
    </source>
</evidence>
<comment type="pathway">
    <text evidence="1 9">Amino-acid biosynthesis; L-valine biosynthesis; L-valine from pyruvate: step 2/4.</text>
</comment>
<dbReference type="PROSITE" id="PS50977">
    <property type="entry name" value="HTH_TETR_2"/>
    <property type="match status" value="1"/>
</dbReference>
<dbReference type="Gene3D" id="3.40.50.720">
    <property type="entry name" value="NAD(P)-binding Rossmann-like Domain"/>
    <property type="match status" value="1"/>
</dbReference>
<dbReference type="SUPFAM" id="SSF51735">
    <property type="entry name" value="NAD(P)-binding Rossmann-fold domains"/>
    <property type="match status" value="1"/>
</dbReference>
<evidence type="ECO:0000256" key="3">
    <source>
        <dbReference type="ARBA" id="ARBA00010318"/>
    </source>
</evidence>
<feature type="binding site" evidence="9 11">
    <location>
        <position position="427"/>
    </location>
    <ligand>
        <name>Mg(2+)</name>
        <dbReference type="ChEBI" id="CHEBI:18420"/>
        <label>1</label>
    </ligand>
</feature>
<proteinExistence type="inferred from homology"/>
<dbReference type="Proteomes" id="UP000568486">
    <property type="component" value="Unassembled WGS sequence"/>
</dbReference>
<dbReference type="InterPro" id="IPR001647">
    <property type="entry name" value="HTH_TetR"/>
</dbReference>
<comment type="pathway">
    <text evidence="2 9">Amino-acid biosynthesis; L-isoleucine biosynthesis; L-isoleucine from 2-oxobutanoate: step 2/4.</text>
</comment>
<dbReference type="SUPFAM" id="SSF46689">
    <property type="entry name" value="Homeodomain-like"/>
    <property type="match status" value="1"/>
</dbReference>
<dbReference type="Pfam" id="PF14246">
    <property type="entry name" value="TetR_C_7"/>
    <property type="match status" value="1"/>
</dbReference>
<feature type="domain" description="HTH tetR-type" evidence="12">
    <location>
        <begin position="17"/>
        <end position="77"/>
    </location>
</feature>
<feature type="binding site" evidence="9 11">
    <location>
        <position position="423"/>
    </location>
    <ligand>
        <name>Mg(2+)</name>
        <dbReference type="ChEBI" id="CHEBI:18420"/>
        <label>1</label>
    </ligand>
</feature>
<dbReference type="Pfam" id="PF07991">
    <property type="entry name" value="KARI_N"/>
    <property type="match status" value="1"/>
</dbReference>
<evidence type="ECO:0000259" key="14">
    <source>
        <dbReference type="PROSITE" id="PS51851"/>
    </source>
</evidence>
<name>A0ABX1DRV6_9HYPH</name>
<accession>A0ABX1DRV6</accession>
<evidence type="ECO:0000256" key="11">
    <source>
        <dbReference type="PROSITE-ProRule" id="PRU01198"/>
    </source>
</evidence>
<dbReference type="Gene3D" id="6.10.240.10">
    <property type="match status" value="1"/>
</dbReference>
<feature type="binding site" evidence="9 11">
    <location>
        <position position="484"/>
    </location>
    <ligand>
        <name>substrate</name>
    </ligand>
</feature>
<feature type="binding site" evidence="9">
    <location>
        <position position="285"/>
    </location>
    <ligand>
        <name>NADP(+)</name>
        <dbReference type="ChEBI" id="CHEBI:58349"/>
    </ligand>
</feature>
<evidence type="ECO:0000256" key="9">
    <source>
        <dbReference type="HAMAP-Rule" id="MF_00435"/>
    </source>
</evidence>
<reference evidence="15 16" key="1">
    <citation type="submission" date="2020-03" db="EMBL/GenBank/DDBJ databases">
        <title>Whole genome sequencing of clinical and environmental type strains of Ochrobactrum.</title>
        <authorList>
            <person name="Dharne M."/>
        </authorList>
    </citation>
    <scope>NUCLEOTIDE SEQUENCE [LARGE SCALE GENOMIC DNA]</scope>
    <source>
        <strain evidence="15 16">DSM 22292</strain>
    </source>
</reference>
<evidence type="ECO:0000259" key="13">
    <source>
        <dbReference type="PROSITE" id="PS51850"/>
    </source>
</evidence>
<dbReference type="InterPro" id="IPR009057">
    <property type="entry name" value="Homeodomain-like_sf"/>
</dbReference>
<dbReference type="EC" id="1.1.1.86" evidence="9"/>
<feature type="binding site" evidence="9">
    <location>
        <position position="366"/>
    </location>
    <ligand>
        <name>NADP(+)</name>
        <dbReference type="ChEBI" id="CHEBI:58349"/>
    </ligand>
</feature>
<evidence type="ECO:0000256" key="7">
    <source>
        <dbReference type="ARBA" id="ARBA00023304"/>
    </source>
</evidence>
<dbReference type="GO" id="GO:0004455">
    <property type="term" value="F:ketol-acid reductoisomerase activity"/>
    <property type="evidence" value="ECO:0007669"/>
    <property type="project" value="UniProtKB-EC"/>
</dbReference>
<keyword evidence="16" id="KW-1185">Reference proteome</keyword>
<protein>
    <recommendedName>
        <fullName evidence="9">Ketol-acid reductoisomerase (NADP(+))</fullName>
        <shortName evidence="9">KARI</shortName>
        <ecNumber evidence="9">1.1.1.86</ecNumber>
    </recommendedName>
    <alternativeName>
        <fullName evidence="9">Acetohydroxy-acid isomeroreductase</fullName>
        <shortName evidence="9">AHIR</shortName>
    </alternativeName>
    <alternativeName>
        <fullName evidence="9">Alpha-keto-beta-hydroxylacyl reductoisomerase</fullName>
    </alternativeName>
</protein>